<reference evidence="1" key="1">
    <citation type="submission" date="2015-11" db="EMBL/GenBank/DDBJ databases">
        <title>De novo transcriptome assembly of four potential Pierce s Disease insect vectors from Arizona vineyards.</title>
        <authorList>
            <person name="Tassone E.E."/>
        </authorList>
    </citation>
    <scope>NUCLEOTIDE SEQUENCE</scope>
</reference>
<sequence length="234" mass="27063">MADYQKYVNDIERAEFKNFYPISKQHLNEPNKRTEFKIDFGDSFCASQFQFYISGNLTKSDGTQYVAAENVKLIDNFVPFLFSKVEVRKHNKIIEDMENFGQLRTIKGTISYSKNDVFSNGFESTLKFGKFEGVRSLSHFGLGFFENIKFPIYKSGFYISFIRAEDDDAILKTKTGNATPDDGKITIEEFFIRVPMIEYKTTSKIQLINDITRSQNIMFSFLDWQCIDQKGVSG</sequence>
<dbReference type="AlphaFoldDB" id="A0A1B6KXJ7"/>
<organism evidence="1">
    <name type="scientific">Graphocephala atropunctata</name>
    <dbReference type="NCBI Taxonomy" id="36148"/>
    <lineage>
        <taxon>Eukaryota</taxon>
        <taxon>Metazoa</taxon>
        <taxon>Ecdysozoa</taxon>
        <taxon>Arthropoda</taxon>
        <taxon>Hexapoda</taxon>
        <taxon>Insecta</taxon>
        <taxon>Pterygota</taxon>
        <taxon>Neoptera</taxon>
        <taxon>Paraneoptera</taxon>
        <taxon>Hemiptera</taxon>
        <taxon>Auchenorrhyncha</taxon>
        <taxon>Membracoidea</taxon>
        <taxon>Cicadellidae</taxon>
        <taxon>Cicadellinae</taxon>
        <taxon>Cicadellini</taxon>
        <taxon>Graphocephala</taxon>
    </lineage>
</organism>
<accession>A0A1B6KXJ7</accession>
<name>A0A1B6KXJ7_9HEMI</name>
<evidence type="ECO:0000313" key="1">
    <source>
        <dbReference type="EMBL" id="JAT15974.1"/>
    </source>
</evidence>
<protein>
    <submittedName>
        <fullName evidence="1">Uncharacterized protein</fullName>
    </submittedName>
</protein>
<gene>
    <name evidence="1" type="ORF">g.49061</name>
</gene>
<dbReference type="EMBL" id="GEBQ01024003">
    <property type="protein sequence ID" value="JAT15974.1"/>
    <property type="molecule type" value="Transcribed_RNA"/>
</dbReference>
<dbReference type="PANTHER" id="PTHR36159:SF1">
    <property type="entry name" value="RETROVIRUS-RELATED POL POLYPROTEIN FROM TRANSPOSON 412-LIKE PROTEIN"/>
    <property type="match status" value="1"/>
</dbReference>
<proteinExistence type="predicted"/>
<dbReference type="PANTHER" id="PTHR36159">
    <property type="entry name" value="PROTEIN CBG23766"/>
    <property type="match status" value="1"/>
</dbReference>